<dbReference type="SUPFAM" id="SSF160369">
    <property type="entry name" value="Ribosomal protein L10-like"/>
    <property type="match status" value="1"/>
</dbReference>
<dbReference type="Gene3D" id="3.30.70.1730">
    <property type="match status" value="1"/>
</dbReference>
<organism evidence="6 7">
    <name type="scientific">Candidatus Lloydbacteria bacterium RIFCSPHIGHO2_02_FULL_51_22</name>
    <dbReference type="NCBI Taxonomy" id="1798663"/>
    <lineage>
        <taxon>Bacteria</taxon>
        <taxon>Candidatus Lloydiibacteriota</taxon>
    </lineage>
</organism>
<dbReference type="AlphaFoldDB" id="A0A1G2DAY5"/>
<keyword evidence="5" id="KW-0699">rRNA-binding</keyword>
<name>A0A1G2DAY5_9BACT</name>
<evidence type="ECO:0000313" key="7">
    <source>
        <dbReference type="Proteomes" id="UP000178099"/>
    </source>
</evidence>
<dbReference type="HAMAP" id="MF_00362">
    <property type="entry name" value="Ribosomal_uL10"/>
    <property type="match status" value="1"/>
</dbReference>
<proteinExistence type="inferred from homology"/>
<comment type="subunit">
    <text evidence="5">Part of the ribosomal stalk of the 50S ribosomal subunit. The N-terminus interacts with L11 and the large rRNA to form the base of the stalk. The C-terminus forms an elongated spine to which L12 dimers bind in a sequential fashion forming a multimeric L10(L12)X complex.</text>
</comment>
<keyword evidence="3 5" id="KW-0687">Ribonucleoprotein</keyword>
<dbReference type="InterPro" id="IPR001790">
    <property type="entry name" value="Ribosomal_uL10"/>
</dbReference>
<dbReference type="CDD" id="cd05797">
    <property type="entry name" value="Ribosomal_L10"/>
    <property type="match status" value="1"/>
</dbReference>
<dbReference type="NCBIfam" id="NF000955">
    <property type="entry name" value="PRK00099.1-1"/>
    <property type="match status" value="1"/>
</dbReference>
<dbReference type="GO" id="GO:1990904">
    <property type="term" value="C:ribonucleoprotein complex"/>
    <property type="evidence" value="ECO:0007669"/>
    <property type="project" value="UniProtKB-KW"/>
</dbReference>
<evidence type="ECO:0000256" key="1">
    <source>
        <dbReference type="ARBA" id="ARBA00008889"/>
    </source>
</evidence>
<evidence type="ECO:0000256" key="3">
    <source>
        <dbReference type="ARBA" id="ARBA00023274"/>
    </source>
</evidence>
<dbReference type="GO" id="GO:0005840">
    <property type="term" value="C:ribosome"/>
    <property type="evidence" value="ECO:0007669"/>
    <property type="project" value="UniProtKB-KW"/>
</dbReference>
<reference evidence="6 7" key="1">
    <citation type="journal article" date="2016" name="Nat. Commun.">
        <title>Thousands of microbial genomes shed light on interconnected biogeochemical processes in an aquifer system.</title>
        <authorList>
            <person name="Anantharaman K."/>
            <person name="Brown C.T."/>
            <person name="Hug L.A."/>
            <person name="Sharon I."/>
            <person name="Castelle C.J."/>
            <person name="Probst A.J."/>
            <person name="Thomas B.C."/>
            <person name="Singh A."/>
            <person name="Wilkins M.J."/>
            <person name="Karaoz U."/>
            <person name="Brodie E.L."/>
            <person name="Williams K.H."/>
            <person name="Hubbard S.S."/>
            <person name="Banfield J.F."/>
        </authorList>
    </citation>
    <scope>NUCLEOTIDE SEQUENCE [LARGE SCALE GENOMIC DNA]</scope>
</reference>
<gene>
    <name evidence="5" type="primary">rplJ</name>
    <name evidence="6" type="ORF">A3D67_04000</name>
</gene>
<comment type="caution">
    <text evidence="6">The sequence shown here is derived from an EMBL/GenBank/DDBJ whole genome shotgun (WGS) entry which is preliminary data.</text>
</comment>
<dbReference type="Gene3D" id="6.10.250.290">
    <property type="match status" value="1"/>
</dbReference>
<evidence type="ECO:0000256" key="2">
    <source>
        <dbReference type="ARBA" id="ARBA00022980"/>
    </source>
</evidence>
<keyword evidence="2 5" id="KW-0689">Ribosomal protein</keyword>
<dbReference type="GO" id="GO:0070180">
    <property type="term" value="F:large ribosomal subunit rRNA binding"/>
    <property type="evidence" value="ECO:0007669"/>
    <property type="project" value="UniProtKB-UniRule"/>
</dbReference>
<sequence>MALTKEKKGAIVEKMTSILRGAKATVFVSFGGVSVAEVAAMRRSLRARGVGYTVVKKTLVRRALDAENLAGERPEFPGEFAIAYGDDDVEPAKGVAEFAKKFDGRVSPVGGILESRYISKDEVVALSLVPSRQVLYGMFANLMNSPMQGTVTVLSGVMRAFAVALNQIAEKKA</sequence>
<comment type="function">
    <text evidence="5">Forms part of the ribosomal stalk, playing a central role in the interaction of the ribosome with GTP-bound translation factors.</text>
</comment>
<dbReference type="Proteomes" id="UP000178099">
    <property type="component" value="Unassembled WGS sequence"/>
</dbReference>
<accession>A0A1G2DAY5</accession>
<dbReference type="PANTHER" id="PTHR11560">
    <property type="entry name" value="39S RIBOSOMAL PROTEIN L10, MITOCHONDRIAL"/>
    <property type="match status" value="1"/>
</dbReference>
<protein>
    <recommendedName>
        <fullName evidence="4 5">Large ribosomal subunit protein uL10</fullName>
    </recommendedName>
</protein>
<comment type="similarity">
    <text evidence="1 5">Belongs to the universal ribosomal protein uL10 family.</text>
</comment>
<keyword evidence="5" id="KW-0694">RNA-binding</keyword>
<dbReference type="InterPro" id="IPR047865">
    <property type="entry name" value="Ribosomal_uL10_bac_type"/>
</dbReference>
<dbReference type="InterPro" id="IPR022973">
    <property type="entry name" value="Ribosomal_uL10_bac"/>
</dbReference>
<evidence type="ECO:0000256" key="5">
    <source>
        <dbReference type="HAMAP-Rule" id="MF_00362"/>
    </source>
</evidence>
<dbReference type="InterPro" id="IPR043141">
    <property type="entry name" value="Ribosomal_uL10-like_sf"/>
</dbReference>
<dbReference type="GO" id="GO:0006412">
    <property type="term" value="P:translation"/>
    <property type="evidence" value="ECO:0007669"/>
    <property type="project" value="UniProtKB-UniRule"/>
</dbReference>
<dbReference type="Pfam" id="PF00466">
    <property type="entry name" value="Ribosomal_L10"/>
    <property type="match status" value="1"/>
</dbReference>
<evidence type="ECO:0000313" key="6">
    <source>
        <dbReference type="EMBL" id="OGZ10051.1"/>
    </source>
</evidence>
<evidence type="ECO:0000256" key="4">
    <source>
        <dbReference type="ARBA" id="ARBA00035202"/>
    </source>
</evidence>
<dbReference type="EMBL" id="MHLN01000044">
    <property type="protein sequence ID" value="OGZ10051.1"/>
    <property type="molecule type" value="Genomic_DNA"/>
</dbReference>